<dbReference type="Proteomes" id="UP000198923">
    <property type="component" value="Unassembled WGS sequence"/>
</dbReference>
<keyword evidence="2" id="KW-1185">Reference proteome</keyword>
<gene>
    <name evidence="1" type="ORF">SAMN05421505_1683</name>
</gene>
<keyword evidence="1" id="KW-0808">Transferase</keyword>
<organism evidence="1 2">
    <name type="scientific">Sinosporangium album</name>
    <dbReference type="NCBI Taxonomy" id="504805"/>
    <lineage>
        <taxon>Bacteria</taxon>
        <taxon>Bacillati</taxon>
        <taxon>Actinomycetota</taxon>
        <taxon>Actinomycetes</taxon>
        <taxon>Streptosporangiales</taxon>
        <taxon>Streptosporangiaceae</taxon>
        <taxon>Sinosporangium</taxon>
    </lineage>
</organism>
<dbReference type="GO" id="GO:0008168">
    <property type="term" value="F:methyltransferase activity"/>
    <property type="evidence" value="ECO:0007669"/>
    <property type="project" value="UniProtKB-KW"/>
</dbReference>
<dbReference type="GO" id="GO:0032259">
    <property type="term" value="P:methylation"/>
    <property type="evidence" value="ECO:0007669"/>
    <property type="project" value="UniProtKB-KW"/>
</dbReference>
<sequence>MRLWLVDPGDPGQWALVTYVPGANDFEVYQVGPRPVWDEAVDAYFRWVGWGEPGRDRFGATIAPEGTRLWLDNPERIIS</sequence>
<dbReference type="RefSeq" id="WP_093176266.1">
    <property type="nucleotide sequence ID" value="NZ_FNCN01000068.1"/>
</dbReference>
<name>A0A1G8LH05_9ACTN</name>
<keyword evidence="1" id="KW-0489">Methyltransferase</keyword>
<evidence type="ECO:0000313" key="2">
    <source>
        <dbReference type="Proteomes" id="UP000198923"/>
    </source>
</evidence>
<dbReference type="EMBL" id="FNCN01000068">
    <property type="protein sequence ID" value="SDI54991.1"/>
    <property type="molecule type" value="Genomic_DNA"/>
</dbReference>
<protein>
    <submittedName>
        <fullName evidence="1">Protein-L-isoaspartate(D-aspartate) O-methyltransferase</fullName>
    </submittedName>
</protein>
<dbReference type="OrthoDB" id="5143400at2"/>
<dbReference type="STRING" id="504805.SAMN05421505_1683"/>
<proteinExistence type="predicted"/>
<dbReference type="AlphaFoldDB" id="A0A1G8LH05"/>
<evidence type="ECO:0000313" key="1">
    <source>
        <dbReference type="EMBL" id="SDI54991.1"/>
    </source>
</evidence>
<reference evidence="1 2" key="1">
    <citation type="submission" date="2016-10" db="EMBL/GenBank/DDBJ databases">
        <authorList>
            <person name="de Groot N.N."/>
        </authorList>
    </citation>
    <scope>NUCLEOTIDE SEQUENCE [LARGE SCALE GENOMIC DNA]</scope>
    <source>
        <strain evidence="1 2">CPCC 201354</strain>
    </source>
</reference>
<accession>A0A1G8LH05</accession>